<dbReference type="NCBIfam" id="NF046112">
    <property type="entry name" value="MSMEG_6209_Nter"/>
    <property type="match status" value="1"/>
</dbReference>
<evidence type="ECO:0000313" key="2">
    <source>
        <dbReference type="EMBL" id="TFH98502.1"/>
    </source>
</evidence>
<dbReference type="Proteomes" id="UP000196230">
    <property type="component" value="Unassembled WGS sequence"/>
</dbReference>
<dbReference type="Gene3D" id="1.10.8.1060">
    <property type="entry name" value="Corynebacterium glutamicum thioredoxin-dependent arsenate reductase, N-terminal domain"/>
    <property type="match status" value="1"/>
</dbReference>
<reference evidence="2 4" key="2">
    <citation type="submission" date="2019-03" db="EMBL/GenBank/DDBJ databases">
        <title>Reclassification of Micrococcus aloeverae and Micrococcus yunnanensis as later heterotypic synonyms of Micrococcus luteus.</title>
        <authorList>
            <person name="Huang C.-H."/>
        </authorList>
    </citation>
    <scope>NUCLEOTIDE SEQUENCE [LARGE SCALE GENOMIC DNA]</scope>
    <source>
        <strain evidence="2 4">BCRC 12151</strain>
    </source>
</reference>
<accession>A0A1R4IZ36</accession>
<dbReference type="Proteomes" id="UP000297477">
    <property type="component" value="Unassembled WGS sequence"/>
</dbReference>
<dbReference type="AlphaFoldDB" id="A0A1R4IZ36"/>
<dbReference type="RefSeq" id="WP_067190670.1">
    <property type="nucleotide sequence ID" value="NZ_CP126965.1"/>
</dbReference>
<proteinExistence type="predicted"/>
<organism evidence="1 3">
    <name type="scientific">Micrococcus lylae</name>
    <dbReference type="NCBI Taxonomy" id="1273"/>
    <lineage>
        <taxon>Bacteria</taxon>
        <taxon>Bacillati</taxon>
        <taxon>Actinomycetota</taxon>
        <taxon>Actinomycetes</taxon>
        <taxon>Micrococcales</taxon>
        <taxon>Micrococcaceae</taxon>
        <taxon>Micrococcus</taxon>
    </lineage>
</organism>
<evidence type="ECO:0000313" key="4">
    <source>
        <dbReference type="Proteomes" id="UP000297477"/>
    </source>
</evidence>
<sequence length="90" mass="10418">MSINTTEYREALPTQPNPVLLRRVMTRVENDLVARHAATLGEATVRSTFREVVDEFKATARLYHFMPTLTEHDAERRLREMEEDMELAAA</sequence>
<keyword evidence="4" id="KW-1185">Reference proteome</keyword>
<dbReference type="EMBL" id="SPKT01000016">
    <property type="protein sequence ID" value="TFH98502.1"/>
    <property type="molecule type" value="Genomic_DNA"/>
</dbReference>
<gene>
    <name evidence="2" type="ORF">E4A49_08275</name>
    <name evidence="1" type="ORF">FM125_05475</name>
</gene>
<protein>
    <submittedName>
        <fullName evidence="1">Uncharacterized protein</fullName>
    </submittedName>
</protein>
<evidence type="ECO:0000313" key="1">
    <source>
        <dbReference type="EMBL" id="SJN25107.1"/>
    </source>
</evidence>
<reference evidence="1 3" key="1">
    <citation type="submission" date="2017-02" db="EMBL/GenBank/DDBJ databases">
        <authorList>
            <person name="Peterson S.W."/>
        </authorList>
    </citation>
    <scope>NUCLEOTIDE SEQUENCE [LARGE SCALE GENOMIC DNA]</scope>
    <source>
        <strain evidence="1 3">2B3F</strain>
    </source>
</reference>
<dbReference type="EMBL" id="FUKP01000037">
    <property type="protein sequence ID" value="SJN25107.1"/>
    <property type="molecule type" value="Genomic_DNA"/>
</dbReference>
<evidence type="ECO:0000313" key="3">
    <source>
        <dbReference type="Proteomes" id="UP000196230"/>
    </source>
</evidence>
<name>A0A1R4IZ36_9MICC</name>